<reference evidence="12" key="1">
    <citation type="submission" date="2016-10" db="EMBL/GenBank/DDBJ databases">
        <authorList>
            <person name="Varghese N."/>
            <person name="Submissions S."/>
        </authorList>
    </citation>
    <scope>NUCLEOTIDE SEQUENCE [LARGE SCALE GENOMIC DNA]</scope>
    <source>
        <strain evidence="12">DSM 21857</strain>
    </source>
</reference>
<dbReference type="STRING" id="1121003.SAMN03080618_01931"/>
<keyword evidence="6 10" id="KW-0406">Ion transport</keyword>
<dbReference type="OrthoDB" id="7801681at2"/>
<dbReference type="GO" id="GO:0006811">
    <property type="term" value="P:monoatomic ion transport"/>
    <property type="evidence" value="ECO:0007669"/>
    <property type="project" value="UniProtKB-KW"/>
</dbReference>
<keyword evidence="8 10" id="KW-0472">Membrane</keyword>
<evidence type="ECO:0000256" key="5">
    <source>
        <dbReference type="ARBA" id="ARBA00022729"/>
    </source>
</evidence>
<evidence type="ECO:0000256" key="3">
    <source>
        <dbReference type="ARBA" id="ARBA00022452"/>
    </source>
</evidence>
<gene>
    <name evidence="11" type="ORF">SAMN03080618_01931</name>
</gene>
<organism evidence="11 12">
    <name type="scientific">Aquamicrobium aerolatum DSM 21857</name>
    <dbReference type="NCBI Taxonomy" id="1121003"/>
    <lineage>
        <taxon>Bacteria</taxon>
        <taxon>Pseudomonadati</taxon>
        <taxon>Pseudomonadota</taxon>
        <taxon>Alphaproteobacteria</taxon>
        <taxon>Hyphomicrobiales</taxon>
        <taxon>Phyllobacteriaceae</taxon>
        <taxon>Aerobium</taxon>
    </lineage>
</organism>
<keyword evidence="5 10" id="KW-0732">Signal</keyword>
<keyword evidence="4 10" id="KW-0812">Transmembrane</keyword>
<dbReference type="GO" id="GO:0046930">
    <property type="term" value="C:pore complex"/>
    <property type="evidence" value="ECO:0007669"/>
    <property type="project" value="UniProtKB-KW"/>
</dbReference>
<sequence length="334" mass="36087">MNIKSLLLGSAVAAVAVTGARAADAIIIAEPEPLEYVRVCDTYGVGYFYIPGTETCLRIGGWLRYEIHKRDGVDGWGKRARSRLEFNTRNESELGTVAGYLRIEHSHDALTAAGGAVMNENFQYSLGVGGLEMGYRDSTYTRWFGYGGFTDDGNVYGYNKNHYISYTFSGDGFTGFVSMDHDNSSNYMPDLAAGVGGKFGNVEALATIGYDESLESVALRGKLTADFGGVQARLAGFYASRTNIGANRYWNAPISNGGLAEWSIMGGLQAPVGERTTVAVDAQYFDGGDWRFVGNVNHQIATGLSALLEVNHRVNNAAGVPDSTGGFLRFQRSF</sequence>
<keyword evidence="9 10" id="KW-0998">Cell outer membrane</keyword>
<keyword evidence="7 10" id="KW-0626">Porin</keyword>
<dbReference type="Pfam" id="PF02530">
    <property type="entry name" value="Porin_2"/>
    <property type="match status" value="1"/>
</dbReference>
<evidence type="ECO:0000256" key="7">
    <source>
        <dbReference type="ARBA" id="ARBA00023114"/>
    </source>
</evidence>
<evidence type="ECO:0000313" key="11">
    <source>
        <dbReference type="EMBL" id="SFJ03638.1"/>
    </source>
</evidence>
<evidence type="ECO:0000256" key="2">
    <source>
        <dbReference type="ARBA" id="ARBA00022448"/>
    </source>
</evidence>
<evidence type="ECO:0000256" key="1">
    <source>
        <dbReference type="ARBA" id="ARBA00009521"/>
    </source>
</evidence>
<evidence type="ECO:0000313" key="12">
    <source>
        <dbReference type="Proteomes" id="UP000242763"/>
    </source>
</evidence>
<comment type="subcellular location">
    <subcellularLocation>
        <location evidence="10">Cell outer membrane</location>
        <topology evidence="10">Multi-pass membrane protein</topology>
    </subcellularLocation>
</comment>
<comment type="domain">
    <text evidence="10">Consists of 16-stranded beta-barrel sheets, with large surface-exposed loops, that form a transmembrane pore at the center of each barrel. The pore is partially ocluded by a peptide loop that folds into the pore lumen.</text>
</comment>
<dbReference type="Proteomes" id="UP000242763">
    <property type="component" value="Unassembled WGS sequence"/>
</dbReference>
<feature type="chain" id="PRO_5017101386" description="Porin" evidence="10">
    <location>
        <begin position="23"/>
        <end position="334"/>
    </location>
</feature>
<dbReference type="GO" id="GO:0015288">
    <property type="term" value="F:porin activity"/>
    <property type="evidence" value="ECO:0007669"/>
    <property type="project" value="UniProtKB-KW"/>
</dbReference>
<name>A0A1I3N2Y5_9HYPH</name>
<keyword evidence="2 10" id="KW-0813">Transport</keyword>
<dbReference type="RefSeq" id="WP_091521525.1">
    <property type="nucleotide sequence ID" value="NZ_FORF01000010.1"/>
</dbReference>
<proteinExistence type="inferred from homology"/>
<dbReference type="InterPro" id="IPR003684">
    <property type="entry name" value="Porin_alphabac"/>
</dbReference>
<accession>A0A1I3N2Y5</accession>
<comment type="function">
    <text evidence="10">Forms passive diffusion pores that allow small molecular weight hydrophilic materials across the outer membrane.</text>
</comment>
<protein>
    <recommendedName>
        <fullName evidence="10">Porin</fullName>
    </recommendedName>
</protein>
<keyword evidence="12" id="KW-1185">Reference proteome</keyword>
<evidence type="ECO:0000256" key="10">
    <source>
        <dbReference type="RuleBase" id="RU364005"/>
    </source>
</evidence>
<dbReference type="GO" id="GO:0009279">
    <property type="term" value="C:cell outer membrane"/>
    <property type="evidence" value="ECO:0007669"/>
    <property type="project" value="UniProtKB-SubCell"/>
</dbReference>
<evidence type="ECO:0000256" key="9">
    <source>
        <dbReference type="ARBA" id="ARBA00023237"/>
    </source>
</evidence>
<dbReference type="AlphaFoldDB" id="A0A1I3N2Y5"/>
<evidence type="ECO:0000256" key="4">
    <source>
        <dbReference type="ARBA" id="ARBA00022692"/>
    </source>
</evidence>
<feature type="signal peptide" evidence="10">
    <location>
        <begin position="1"/>
        <end position="22"/>
    </location>
</feature>
<evidence type="ECO:0000256" key="8">
    <source>
        <dbReference type="ARBA" id="ARBA00023136"/>
    </source>
</evidence>
<dbReference type="EMBL" id="FORF01000010">
    <property type="protein sequence ID" value="SFJ03638.1"/>
    <property type="molecule type" value="Genomic_DNA"/>
</dbReference>
<evidence type="ECO:0000256" key="6">
    <source>
        <dbReference type="ARBA" id="ARBA00023065"/>
    </source>
</evidence>
<keyword evidence="3 10" id="KW-1134">Transmembrane beta strand</keyword>
<comment type="similarity">
    <text evidence="1 10">Belongs to the alphaproteobacteria porin family.</text>
</comment>